<evidence type="ECO:0000256" key="1">
    <source>
        <dbReference type="ARBA" id="ARBA00004170"/>
    </source>
</evidence>
<evidence type="ECO:0000256" key="24">
    <source>
        <dbReference type="SAM" id="MobiDB-lite"/>
    </source>
</evidence>
<evidence type="ECO:0000256" key="9">
    <source>
        <dbReference type="ARBA" id="ARBA00022946"/>
    </source>
</evidence>
<evidence type="ECO:0000256" key="11">
    <source>
        <dbReference type="ARBA" id="ARBA00023136"/>
    </source>
</evidence>
<evidence type="ECO:0000256" key="18">
    <source>
        <dbReference type="ARBA" id="ARBA00043210"/>
    </source>
</evidence>
<keyword evidence="27" id="KW-1185">Reference proteome</keyword>
<evidence type="ECO:0000259" key="25">
    <source>
        <dbReference type="Pfam" id="PF03061"/>
    </source>
</evidence>
<dbReference type="EMBL" id="CP109441">
    <property type="protein sequence ID" value="WUV49235.1"/>
    <property type="molecule type" value="Genomic_DNA"/>
</dbReference>
<dbReference type="InterPro" id="IPR052365">
    <property type="entry name" value="THEM4/THEM5_acyl-CoA_thioest"/>
</dbReference>
<evidence type="ECO:0000256" key="20">
    <source>
        <dbReference type="ARBA" id="ARBA00047734"/>
    </source>
</evidence>
<dbReference type="PANTHER" id="PTHR12418">
    <property type="entry name" value="ACYL-COENZYME A THIOESTERASE THEM4"/>
    <property type="match status" value="1"/>
</dbReference>
<dbReference type="Pfam" id="PF03061">
    <property type="entry name" value="4HBT"/>
    <property type="match status" value="1"/>
</dbReference>
<keyword evidence="11" id="KW-0472">Membrane</keyword>
<keyword evidence="6" id="KW-0053">Apoptosis</keyword>
<evidence type="ECO:0000256" key="14">
    <source>
        <dbReference type="ARBA" id="ARBA00037002"/>
    </source>
</evidence>
<evidence type="ECO:0000256" key="6">
    <source>
        <dbReference type="ARBA" id="ARBA00022703"/>
    </source>
</evidence>
<dbReference type="PANTHER" id="PTHR12418:SF19">
    <property type="entry name" value="ACYL-COENZYME A THIOESTERASE THEM4"/>
    <property type="match status" value="1"/>
</dbReference>
<keyword evidence="10" id="KW-0443">Lipid metabolism</keyword>
<proteinExistence type="inferred from homology"/>
<protein>
    <recommendedName>
        <fullName evidence="17">Acyl-coenzyme A thioesterase THEM4</fullName>
        <ecNumber evidence="16">3.1.2.2</ecNumber>
    </recommendedName>
    <alternativeName>
        <fullName evidence="18">Thioesterase superfamily member 4</fullName>
    </alternativeName>
</protein>
<evidence type="ECO:0000256" key="10">
    <source>
        <dbReference type="ARBA" id="ARBA00023098"/>
    </source>
</evidence>
<feature type="region of interest" description="Disordered" evidence="24">
    <location>
        <begin position="1"/>
        <end position="29"/>
    </location>
</feature>
<evidence type="ECO:0000256" key="3">
    <source>
        <dbReference type="ARBA" id="ARBA00004632"/>
    </source>
</evidence>
<keyword evidence="8" id="KW-0276">Fatty acid metabolism</keyword>
<keyword evidence="12" id="KW-0966">Cell projection</keyword>
<evidence type="ECO:0000256" key="5">
    <source>
        <dbReference type="ARBA" id="ARBA00022490"/>
    </source>
</evidence>
<evidence type="ECO:0000256" key="16">
    <source>
        <dbReference type="ARBA" id="ARBA00038848"/>
    </source>
</evidence>
<comment type="catalytic activity">
    <reaction evidence="14">
        <text>(9Z)-octadecenoyl-CoA + H2O = (9Z)-octadecenoate + CoA + H(+)</text>
        <dbReference type="Rhea" id="RHEA:40139"/>
        <dbReference type="ChEBI" id="CHEBI:15377"/>
        <dbReference type="ChEBI" id="CHEBI:15378"/>
        <dbReference type="ChEBI" id="CHEBI:30823"/>
        <dbReference type="ChEBI" id="CHEBI:57287"/>
        <dbReference type="ChEBI" id="CHEBI:57387"/>
    </reaction>
    <physiologicalReaction direction="left-to-right" evidence="14">
        <dbReference type="Rhea" id="RHEA:40140"/>
    </physiologicalReaction>
</comment>
<evidence type="ECO:0000256" key="7">
    <source>
        <dbReference type="ARBA" id="ARBA00022801"/>
    </source>
</evidence>
<dbReference type="RefSeq" id="WP_329413713.1">
    <property type="nucleotide sequence ID" value="NZ_CP109441.1"/>
</dbReference>
<reference evidence="26" key="1">
    <citation type="submission" date="2022-10" db="EMBL/GenBank/DDBJ databases">
        <title>The complete genomes of actinobacterial strains from the NBC collection.</title>
        <authorList>
            <person name="Joergensen T.S."/>
            <person name="Alvarez Arevalo M."/>
            <person name="Sterndorff E.B."/>
            <person name="Faurdal D."/>
            <person name="Vuksanovic O."/>
            <person name="Mourched A.-S."/>
            <person name="Charusanti P."/>
            <person name="Shaw S."/>
            <person name="Blin K."/>
            <person name="Weber T."/>
        </authorList>
    </citation>
    <scope>NUCLEOTIDE SEQUENCE</scope>
    <source>
        <strain evidence="26">NBC_01482</strain>
    </source>
</reference>
<comment type="catalytic activity">
    <reaction evidence="23">
        <text>tetradecanoyl-CoA + H2O = tetradecanoate + CoA + H(+)</text>
        <dbReference type="Rhea" id="RHEA:40119"/>
        <dbReference type="ChEBI" id="CHEBI:15377"/>
        <dbReference type="ChEBI" id="CHEBI:15378"/>
        <dbReference type="ChEBI" id="CHEBI:30807"/>
        <dbReference type="ChEBI" id="CHEBI:57287"/>
        <dbReference type="ChEBI" id="CHEBI:57385"/>
    </reaction>
    <physiologicalReaction direction="left-to-right" evidence="23">
        <dbReference type="Rhea" id="RHEA:40120"/>
    </physiologicalReaction>
</comment>
<dbReference type="CDD" id="cd03443">
    <property type="entry name" value="PaaI_thioesterase"/>
    <property type="match status" value="1"/>
</dbReference>
<evidence type="ECO:0000256" key="13">
    <source>
        <dbReference type="ARBA" id="ARBA00035852"/>
    </source>
</evidence>
<evidence type="ECO:0000256" key="12">
    <source>
        <dbReference type="ARBA" id="ARBA00023273"/>
    </source>
</evidence>
<comment type="catalytic activity">
    <reaction evidence="20">
        <text>hexadecanoyl-CoA + H2O = hexadecanoate + CoA + H(+)</text>
        <dbReference type="Rhea" id="RHEA:16645"/>
        <dbReference type="ChEBI" id="CHEBI:7896"/>
        <dbReference type="ChEBI" id="CHEBI:15377"/>
        <dbReference type="ChEBI" id="CHEBI:15378"/>
        <dbReference type="ChEBI" id="CHEBI:57287"/>
        <dbReference type="ChEBI" id="CHEBI:57379"/>
        <dbReference type="EC" id="3.1.2.2"/>
    </reaction>
    <physiologicalReaction direction="left-to-right" evidence="20">
        <dbReference type="Rhea" id="RHEA:16646"/>
    </physiologicalReaction>
</comment>
<evidence type="ECO:0000256" key="2">
    <source>
        <dbReference type="ARBA" id="ARBA00004496"/>
    </source>
</evidence>
<dbReference type="InterPro" id="IPR029069">
    <property type="entry name" value="HotDog_dom_sf"/>
</dbReference>
<evidence type="ECO:0000256" key="17">
    <source>
        <dbReference type="ARBA" id="ARBA00040123"/>
    </source>
</evidence>
<evidence type="ECO:0000256" key="8">
    <source>
        <dbReference type="ARBA" id="ARBA00022832"/>
    </source>
</evidence>
<keyword evidence="5" id="KW-0963">Cytoplasm</keyword>
<evidence type="ECO:0000256" key="15">
    <source>
        <dbReference type="ARBA" id="ARBA00038456"/>
    </source>
</evidence>
<comment type="catalytic activity">
    <reaction evidence="13">
        <text>(5Z,8Z,11Z,14Z)-eicosatetraenoyl-CoA + H2O = (5Z,8Z,11Z,14Z)-eicosatetraenoate + CoA + H(+)</text>
        <dbReference type="Rhea" id="RHEA:40151"/>
        <dbReference type="ChEBI" id="CHEBI:15377"/>
        <dbReference type="ChEBI" id="CHEBI:15378"/>
        <dbReference type="ChEBI" id="CHEBI:32395"/>
        <dbReference type="ChEBI" id="CHEBI:57287"/>
        <dbReference type="ChEBI" id="CHEBI:57368"/>
    </reaction>
    <physiologicalReaction direction="left-to-right" evidence="13">
        <dbReference type="Rhea" id="RHEA:40152"/>
    </physiologicalReaction>
</comment>
<gene>
    <name evidence="26" type="ORF">OG563_14160</name>
</gene>
<comment type="catalytic activity">
    <reaction evidence="22">
        <text>dodecanoyl-CoA + H2O = dodecanoate + CoA + H(+)</text>
        <dbReference type="Rhea" id="RHEA:30135"/>
        <dbReference type="ChEBI" id="CHEBI:15377"/>
        <dbReference type="ChEBI" id="CHEBI:15378"/>
        <dbReference type="ChEBI" id="CHEBI:18262"/>
        <dbReference type="ChEBI" id="CHEBI:57287"/>
        <dbReference type="ChEBI" id="CHEBI:57375"/>
    </reaction>
    <physiologicalReaction direction="left-to-right" evidence="22">
        <dbReference type="Rhea" id="RHEA:30136"/>
    </physiologicalReaction>
</comment>
<keyword evidence="7" id="KW-0378">Hydrolase</keyword>
<evidence type="ECO:0000256" key="21">
    <source>
        <dbReference type="ARBA" id="ARBA00047969"/>
    </source>
</evidence>
<evidence type="ECO:0000256" key="22">
    <source>
        <dbReference type="ARBA" id="ARBA00048074"/>
    </source>
</evidence>
<keyword evidence="4" id="KW-1003">Cell membrane</keyword>
<dbReference type="EC" id="3.1.2.2" evidence="16"/>
<evidence type="ECO:0000256" key="19">
    <source>
        <dbReference type="ARBA" id="ARBA00047588"/>
    </source>
</evidence>
<evidence type="ECO:0000313" key="26">
    <source>
        <dbReference type="EMBL" id="WUV49235.1"/>
    </source>
</evidence>
<accession>A0ABZ1Z596</accession>
<evidence type="ECO:0000313" key="27">
    <source>
        <dbReference type="Proteomes" id="UP001432062"/>
    </source>
</evidence>
<comment type="catalytic activity">
    <reaction evidence="21">
        <text>decanoyl-CoA + H2O = decanoate + CoA + H(+)</text>
        <dbReference type="Rhea" id="RHEA:40059"/>
        <dbReference type="ChEBI" id="CHEBI:15377"/>
        <dbReference type="ChEBI" id="CHEBI:15378"/>
        <dbReference type="ChEBI" id="CHEBI:27689"/>
        <dbReference type="ChEBI" id="CHEBI:57287"/>
        <dbReference type="ChEBI" id="CHEBI:61430"/>
    </reaction>
    <physiologicalReaction direction="left-to-right" evidence="21">
        <dbReference type="Rhea" id="RHEA:40060"/>
    </physiologicalReaction>
</comment>
<feature type="domain" description="Thioesterase" evidence="25">
    <location>
        <begin position="153"/>
        <end position="228"/>
    </location>
</feature>
<comment type="subcellular location">
    <subcellularLocation>
        <location evidence="3">Cell projection</location>
        <location evidence="3">Ruffle membrane</location>
    </subcellularLocation>
    <subcellularLocation>
        <location evidence="2">Cytoplasm</location>
    </subcellularLocation>
    <subcellularLocation>
        <location evidence="1">Membrane</location>
        <topology evidence="1">Peripheral membrane protein</topology>
    </subcellularLocation>
</comment>
<sequence>MSGASRSDSMRGGGRATGGRAAAQRVPERVVGRIDNSAVDESRYEKHGGFPKVSRARVGADFGPFVEAMRTLQDLVVSVDAPDEIYGEALDRTRELIDLLEPYRAPELQGPAGRAVELPGRGSLLLLPWQVVEAGPDGIVMTGEFRRFHLGGNGAAHGGVLPLLFDDLLGMIVHYAGRPISRTAYLHVNYRKITPLQTPLTVRGRVDRIEGRKTFITAELADEQGNVLADCEGLMVQLLPWQP</sequence>
<name>A0ABZ1Z596_9NOCA</name>
<organism evidence="26 27">
    <name type="scientific">Nocardia vinacea</name>
    <dbReference type="NCBI Taxonomy" id="96468"/>
    <lineage>
        <taxon>Bacteria</taxon>
        <taxon>Bacillati</taxon>
        <taxon>Actinomycetota</taxon>
        <taxon>Actinomycetes</taxon>
        <taxon>Mycobacteriales</taxon>
        <taxon>Nocardiaceae</taxon>
        <taxon>Nocardia</taxon>
    </lineage>
</organism>
<dbReference type="SUPFAM" id="SSF54637">
    <property type="entry name" value="Thioesterase/thiol ester dehydrase-isomerase"/>
    <property type="match status" value="1"/>
</dbReference>
<dbReference type="InterPro" id="IPR006683">
    <property type="entry name" value="Thioestr_dom"/>
</dbReference>
<dbReference type="Gene3D" id="3.10.129.10">
    <property type="entry name" value="Hotdog Thioesterase"/>
    <property type="match status" value="1"/>
</dbReference>
<evidence type="ECO:0000256" key="23">
    <source>
        <dbReference type="ARBA" id="ARBA00048180"/>
    </source>
</evidence>
<dbReference type="Proteomes" id="UP001432062">
    <property type="component" value="Chromosome"/>
</dbReference>
<keyword evidence="9" id="KW-0809">Transit peptide</keyword>
<comment type="catalytic activity">
    <reaction evidence="19">
        <text>octanoyl-CoA + H2O = octanoate + CoA + H(+)</text>
        <dbReference type="Rhea" id="RHEA:30143"/>
        <dbReference type="ChEBI" id="CHEBI:15377"/>
        <dbReference type="ChEBI" id="CHEBI:15378"/>
        <dbReference type="ChEBI" id="CHEBI:25646"/>
        <dbReference type="ChEBI" id="CHEBI:57287"/>
        <dbReference type="ChEBI" id="CHEBI:57386"/>
    </reaction>
    <physiologicalReaction direction="left-to-right" evidence="19">
        <dbReference type="Rhea" id="RHEA:30144"/>
    </physiologicalReaction>
</comment>
<evidence type="ECO:0000256" key="4">
    <source>
        <dbReference type="ARBA" id="ARBA00022475"/>
    </source>
</evidence>
<comment type="similarity">
    <text evidence="15">Belongs to the THEM4/THEM5 thioesterase family.</text>
</comment>